<dbReference type="Gene3D" id="1.10.8.60">
    <property type="match status" value="1"/>
</dbReference>
<dbReference type="Pfam" id="PF25601">
    <property type="entry name" value="AAA_lid_14"/>
    <property type="match status" value="1"/>
</dbReference>
<name>A0ABV2GXA3_9HYPH</name>
<dbReference type="SUPFAM" id="SSF46689">
    <property type="entry name" value="Homeodomain-like"/>
    <property type="match status" value="1"/>
</dbReference>
<dbReference type="InterPro" id="IPR013767">
    <property type="entry name" value="PAS_fold"/>
</dbReference>
<proteinExistence type="predicted"/>
<evidence type="ECO:0000313" key="9">
    <source>
        <dbReference type="EMBL" id="MET3582930.1"/>
    </source>
</evidence>
<gene>
    <name evidence="9" type="ORF">ABID19_005992</name>
</gene>
<evidence type="ECO:0000256" key="1">
    <source>
        <dbReference type="ARBA" id="ARBA00022741"/>
    </source>
</evidence>
<feature type="region of interest" description="Disordered" evidence="6">
    <location>
        <begin position="451"/>
        <end position="475"/>
    </location>
</feature>
<dbReference type="RefSeq" id="WP_006201703.1">
    <property type="nucleotide sequence ID" value="NZ_JBEPMC010000014.1"/>
</dbReference>
<evidence type="ECO:0000259" key="8">
    <source>
        <dbReference type="PROSITE" id="PS50112"/>
    </source>
</evidence>
<reference evidence="9 10" key="1">
    <citation type="submission" date="2024-06" db="EMBL/GenBank/DDBJ databases">
        <title>Genomic Encyclopedia of Type Strains, Phase IV (KMG-IV): sequencing the most valuable type-strain genomes for metagenomic binning, comparative biology and taxonomic classification.</title>
        <authorList>
            <person name="Goeker M."/>
        </authorList>
    </citation>
    <scope>NUCLEOTIDE SEQUENCE [LARGE SCALE GENOMIC DNA]</scope>
    <source>
        <strain evidence="9 10">DSM 100022</strain>
    </source>
</reference>
<dbReference type="InterPro" id="IPR002078">
    <property type="entry name" value="Sigma_54_int"/>
</dbReference>
<dbReference type="InterPro" id="IPR027417">
    <property type="entry name" value="P-loop_NTPase"/>
</dbReference>
<dbReference type="SMART" id="SM00382">
    <property type="entry name" value="AAA"/>
    <property type="match status" value="1"/>
</dbReference>
<organism evidence="9 10">
    <name type="scientific">Mesorhizobium robiniae</name>
    <dbReference type="NCBI Taxonomy" id="559315"/>
    <lineage>
        <taxon>Bacteria</taxon>
        <taxon>Pseudomonadati</taxon>
        <taxon>Pseudomonadota</taxon>
        <taxon>Alphaproteobacteria</taxon>
        <taxon>Hyphomicrobiales</taxon>
        <taxon>Phyllobacteriaceae</taxon>
        <taxon>Mesorhizobium</taxon>
    </lineage>
</organism>
<dbReference type="Gene3D" id="3.40.50.300">
    <property type="entry name" value="P-loop containing nucleotide triphosphate hydrolases"/>
    <property type="match status" value="1"/>
</dbReference>
<dbReference type="Pfam" id="PF02954">
    <property type="entry name" value="HTH_8"/>
    <property type="match status" value="1"/>
</dbReference>
<evidence type="ECO:0000256" key="2">
    <source>
        <dbReference type="ARBA" id="ARBA00022840"/>
    </source>
</evidence>
<feature type="domain" description="Sigma-54 factor interaction" evidence="7">
    <location>
        <begin position="150"/>
        <end position="379"/>
    </location>
</feature>
<keyword evidence="10" id="KW-1185">Reference proteome</keyword>
<dbReference type="SMART" id="SM00091">
    <property type="entry name" value="PAS"/>
    <property type="match status" value="1"/>
</dbReference>
<dbReference type="PROSITE" id="PS00688">
    <property type="entry name" value="SIGMA54_INTERACT_3"/>
    <property type="match status" value="1"/>
</dbReference>
<evidence type="ECO:0000256" key="6">
    <source>
        <dbReference type="SAM" id="MobiDB-lite"/>
    </source>
</evidence>
<feature type="domain" description="PAS" evidence="8">
    <location>
        <begin position="13"/>
        <end position="69"/>
    </location>
</feature>
<dbReference type="InterPro" id="IPR003593">
    <property type="entry name" value="AAA+_ATPase"/>
</dbReference>
<accession>A0ABV2GXA3</accession>
<evidence type="ECO:0000259" key="7">
    <source>
        <dbReference type="PROSITE" id="PS50045"/>
    </source>
</evidence>
<dbReference type="Gene3D" id="1.10.10.60">
    <property type="entry name" value="Homeodomain-like"/>
    <property type="match status" value="1"/>
</dbReference>
<dbReference type="PANTHER" id="PTHR32071:SF57">
    <property type="entry name" value="C4-DICARBOXYLATE TRANSPORT TRANSCRIPTIONAL REGULATORY PROTEIN DCTD"/>
    <property type="match status" value="1"/>
</dbReference>
<dbReference type="CDD" id="cd00009">
    <property type="entry name" value="AAA"/>
    <property type="match status" value="1"/>
</dbReference>
<dbReference type="PROSITE" id="PS50045">
    <property type="entry name" value="SIGMA54_INTERACT_4"/>
    <property type="match status" value="1"/>
</dbReference>
<evidence type="ECO:0000313" key="10">
    <source>
        <dbReference type="Proteomes" id="UP001549204"/>
    </source>
</evidence>
<dbReference type="InterPro" id="IPR000014">
    <property type="entry name" value="PAS"/>
</dbReference>
<dbReference type="EMBL" id="JBEPMC010000014">
    <property type="protein sequence ID" value="MET3582930.1"/>
    <property type="molecule type" value="Genomic_DNA"/>
</dbReference>
<keyword evidence="5" id="KW-0804">Transcription</keyword>
<dbReference type="NCBIfam" id="TIGR00229">
    <property type="entry name" value="sensory_box"/>
    <property type="match status" value="1"/>
</dbReference>
<dbReference type="SUPFAM" id="SSF52540">
    <property type="entry name" value="P-loop containing nucleoside triphosphate hydrolases"/>
    <property type="match status" value="1"/>
</dbReference>
<keyword evidence="1" id="KW-0547">Nucleotide-binding</keyword>
<keyword evidence="3" id="KW-0902">Two-component regulatory system</keyword>
<evidence type="ECO:0000256" key="5">
    <source>
        <dbReference type="ARBA" id="ARBA00023163"/>
    </source>
</evidence>
<dbReference type="SUPFAM" id="SSF55785">
    <property type="entry name" value="PYP-like sensor domain (PAS domain)"/>
    <property type="match status" value="1"/>
</dbReference>
<dbReference type="CDD" id="cd00130">
    <property type="entry name" value="PAS"/>
    <property type="match status" value="1"/>
</dbReference>
<protein>
    <submittedName>
        <fullName evidence="9">Transcriptional regulator with PAS, ATPase and Fis domain</fullName>
    </submittedName>
</protein>
<dbReference type="InterPro" id="IPR035965">
    <property type="entry name" value="PAS-like_dom_sf"/>
</dbReference>
<dbReference type="InterPro" id="IPR009057">
    <property type="entry name" value="Homeodomain-like_sf"/>
</dbReference>
<dbReference type="InterPro" id="IPR058031">
    <property type="entry name" value="AAA_lid_NorR"/>
</dbReference>
<dbReference type="InterPro" id="IPR002197">
    <property type="entry name" value="HTH_Fis"/>
</dbReference>
<evidence type="ECO:0000256" key="4">
    <source>
        <dbReference type="ARBA" id="ARBA00023015"/>
    </source>
</evidence>
<dbReference type="PANTHER" id="PTHR32071">
    <property type="entry name" value="TRANSCRIPTIONAL REGULATORY PROTEIN"/>
    <property type="match status" value="1"/>
</dbReference>
<feature type="compositionally biased region" description="Polar residues" evidence="6">
    <location>
        <begin position="460"/>
        <end position="475"/>
    </location>
</feature>
<dbReference type="InterPro" id="IPR025944">
    <property type="entry name" value="Sigma_54_int_dom_CS"/>
</dbReference>
<evidence type="ECO:0000256" key="3">
    <source>
        <dbReference type="ARBA" id="ARBA00023012"/>
    </source>
</evidence>
<dbReference type="Pfam" id="PF00158">
    <property type="entry name" value="Sigma54_activat"/>
    <property type="match status" value="1"/>
</dbReference>
<keyword evidence="2" id="KW-0067">ATP-binding</keyword>
<dbReference type="Pfam" id="PF00989">
    <property type="entry name" value="PAS"/>
    <property type="match status" value="1"/>
</dbReference>
<dbReference type="PROSITE" id="PS50112">
    <property type="entry name" value="PAS"/>
    <property type="match status" value="1"/>
</dbReference>
<keyword evidence="4" id="KW-0805">Transcription regulation</keyword>
<comment type="caution">
    <text evidence="9">The sequence shown here is derived from an EMBL/GenBank/DDBJ whole genome shotgun (WGS) entry which is preliminary data.</text>
</comment>
<dbReference type="PRINTS" id="PR01590">
    <property type="entry name" value="HTHFIS"/>
</dbReference>
<dbReference type="Proteomes" id="UP001549204">
    <property type="component" value="Unassembled WGS sequence"/>
</dbReference>
<sequence>MALPDWFVGSSEEADFLRLILDHVSDCLVAVDTSGTIVLINEPYCRLLGGEAEEFLGRHITDVVGQQTRLHLVARGIGTHVGYPLEVRGHKLVTKQVPVQRDGITIGAVGLALFSDFDALKKTYSRISKAELAIPQSNKLWQSKFSLDDILGQGEQMDAYRGALQSVAEYELPVLICGETGSGKELAAHAIHALSDRSRGPFVWVNCASIPSELVEAELFGYEGGAFTGARNRGKPGKFELAAGGALFLDEIGDMPLSLQGSLLRVLQANEIVRVGGTTPVSVSARVICATNRPLANMVKAGRFREDLYHRLNVLPIIVPALRERDDVGFLAEQLLSRITDRLGKPAPALAAKDRQLLLRHSWPGNVRELENVLTRLVITGKLSASFPEFPLEPTYAGSNPPLKHRIQAQTGAEIRAALKQAQGNKRRAADLLGISRAHLYRLLKAHSAQGPVKGEMSPMQPSSQRKNTSFGAGG</sequence>
<dbReference type="Gene3D" id="3.30.450.20">
    <property type="entry name" value="PAS domain"/>
    <property type="match status" value="1"/>
</dbReference>